<dbReference type="InterPro" id="IPR036691">
    <property type="entry name" value="Endo/exonu/phosph_ase_sf"/>
</dbReference>
<sequence length="244" mass="27939">MDELAISNCLNTEWMARINRSLSSPKISIDSSTIMVNLIKDLLLVENLISTYSSYPIIVTGVFNSHHQTWGNGFNDERGRLIMDFICQMNLTLLNDGSTTFDNFRHESAIDLTIINQHALNFVSNWKTEDLISGSDHHLISFYYGSTISIYPKSLTRKYYTKNIDWSSFIHMASIKLSVFTNSVDDLSSCDQIDKFVNDFISSIQQICDISLPLLKHGQKTKNYQTKCWPVKNIVDITLYLNKI</sequence>
<dbReference type="AlphaFoldDB" id="A0A922HPZ7"/>
<dbReference type="GO" id="GO:0003824">
    <property type="term" value="F:catalytic activity"/>
    <property type="evidence" value="ECO:0007669"/>
    <property type="project" value="InterPro"/>
</dbReference>
<protein>
    <recommendedName>
        <fullName evidence="1">Endonuclease/exonuclease/phosphatase domain-containing protein</fullName>
    </recommendedName>
</protein>
<reference evidence="2" key="1">
    <citation type="submission" date="2013-05" db="EMBL/GenBank/DDBJ databases">
        <authorList>
            <person name="Yim A.K.Y."/>
            <person name="Chan T.F."/>
            <person name="Ji K.M."/>
            <person name="Liu X.Y."/>
            <person name="Zhou J.W."/>
            <person name="Li R.Q."/>
            <person name="Yang K.Y."/>
            <person name="Li J."/>
            <person name="Li M."/>
            <person name="Law P.T.W."/>
            <person name="Wu Y.L."/>
            <person name="Cai Z.L."/>
            <person name="Qin H."/>
            <person name="Bao Y."/>
            <person name="Leung R.K.K."/>
            <person name="Ng P.K.S."/>
            <person name="Zou J."/>
            <person name="Zhong X.J."/>
            <person name="Ran P.X."/>
            <person name="Zhong N.S."/>
            <person name="Liu Z.G."/>
            <person name="Tsui S.K.W."/>
        </authorList>
    </citation>
    <scope>NUCLEOTIDE SEQUENCE</scope>
    <source>
        <strain evidence="2">Derf</strain>
        <tissue evidence="2">Whole organism</tissue>
    </source>
</reference>
<dbReference type="InterPro" id="IPR005135">
    <property type="entry name" value="Endo/exonuclease/phosphatase"/>
</dbReference>
<evidence type="ECO:0000313" key="2">
    <source>
        <dbReference type="EMBL" id="KAH9501565.1"/>
    </source>
</evidence>
<evidence type="ECO:0000259" key="1">
    <source>
        <dbReference type="Pfam" id="PF14529"/>
    </source>
</evidence>
<evidence type="ECO:0000313" key="3">
    <source>
        <dbReference type="Proteomes" id="UP000790347"/>
    </source>
</evidence>
<feature type="domain" description="Endonuclease/exonuclease/phosphatase" evidence="1">
    <location>
        <begin position="45"/>
        <end position="140"/>
    </location>
</feature>
<comment type="caution">
    <text evidence="2">The sequence shown here is derived from an EMBL/GenBank/DDBJ whole genome shotgun (WGS) entry which is preliminary data.</text>
</comment>
<dbReference type="Proteomes" id="UP000790347">
    <property type="component" value="Unassembled WGS sequence"/>
</dbReference>
<accession>A0A922HPZ7</accession>
<dbReference type="SUPFAM" id="SSF56219">
    <property type="entry name" value="DNase I-like"/>
    <property type="match status" value="1"/>
</dbReference>
<keyword evidence="3" id="KW-1185">Reference proteome</keyword>
<dbReference type="Gene3D" id="3.60.10.10">
    <property type="entry name" value="Endonuclease/exonuclease/phosphatase"/>
    <property type="match status" value="1"/>
</dbReference>
<reference evidence="2" key="2">
    <citation type="journal article" date="2022" name="Res Sq">
        <title>Comparative Genomics Reveals Insights into the Divergent Evolution of Astigmatic Mites and Household Pest Adaptations.</title>
        <authorList>
            <person name="Xiong Q."/>
            <person name="Wan A.T.-Y."/>
            <person name="Liu X.-Y."/>
            <person name="Fung C.S.-H."/>
            <person name="Xiao X."/>
            <person name="Malainual N."/>
            <person name="Hou J."/>
            <person name="Wang L."/>
            <person name="Wang M."/>
            <person name="Yang K."/>
            <person name="Cui Y."/>
            <person name="Leung E."/>
            <person name="Nong W."/>
            <person name="Shin S.-K."/>
            <person name="Au S."/>
            <person name="Jeong K.Y."/>
            <person name="Chew F.T."/>
            <person name="Hui J."/>
            <person name="Leung T.F."/>
            <person name="Tungtrongchitr A."/>
            <person name="Zhong N."/>
            <person name="Liu Z."/>
            <person name="Tsui S."/>
        </authorList>
    </citation>
    <scope>NUCLEOTIDE SEQUENCE</scope>
    <source>
        <strain evidence="2">Derf</strain>
        <tissue evidence="2">Whole organism</tissue>
    </source>
</reference>
<dbReference type="Pfam" id="PF14529">
    <property type="entry name" value="Exo_endo_phos_2"/>
    <property type="match status" value="1"/>
</dbReference>
<dbReference type="EMBL" id="ASGP02000006">
    <property type="protein sequence ID" value="KAH9501565.1"/>
    <property type="molecule type" value="Genomic_DNA"/>
</dbReference>
<organism evidence="2 3">
    <name type="scientific">Dermatophagoides farinae</name>
    <name type="common">American house dust mite</name>
    <dbReference type="NCBI Taxonomy" id="6954"/>
    <lineage>
        <taxon>Eukaryota</taxon>
        <taxon>Metazoa</taxon>
        <taxon>Ecdysozoa</taxon>
        <taxon>Arthropoda</taxon>
        <taxon>Chelicerata</taxon>
        <taxon>Arachnida</taxon>
        <taxon>Acari</taxon>
        <taxon>Acariformes</taxon>
        <taxon>Sarcoptiformes</taxon>
        <taxon>Astigmata</taxon>
        <taxon>Psoroptidia</taxon>
        <taxon>Analgoidea</taxon>
        <taxon>Pyroglyphidae</taxon>
        <taxon>Dermatophagoidinae</taxon>
        <taxon>Dermatophagoides</taxon>
    </lineage>
</organism>
<proteinExistence type="predicted"/>
<gene>
    <name evidence="2" type="ORF">DERF_012406</name>
</gene>
<name>A0A922HPZ7_DERFA</name>